<keyword evidence="13 18" id="KW-1133">Transmembrane helix</keyword>
<dbReference type="PANTHER" id="PTHR22763">
    <property type="entry name" value="RING ZINC FINGER PROTEIN"/>
    <property type="match status" value="1"/>
</dbReference>
<comment type="subcellular location">
    <subcellularLocation>
        <location evidence="2">Endoplasmic reticulum membrane</location>
        <topology evidence="2">Multi-pass membrane protein</topology>
    </subcellularLocation>
</comment>
<feature type="transmembrane region" description="Helical" evidence="18">
    <location>
        <begin position="145"/>
        <end position="165"/>
    </location>
</feature>
<evidence type="ECO:0000256" key="6">
    <source>
        <dbReference type="ARBA" id="ARBA00022679"/>
    </source>
</evidence>
<dbReference type="GO" id="GO:0043161">
    <property type="term" value="P:proteasome-mediated ubiquitin-dependent protein catabolic process"/>
    <property type="evidence" value="ECO:0007669"/>
    <property type="project" value="TreeGrafter"/>
</dbReference>
<evidence type="ECO:0000256" key="9">
    <source>
        <dbReference type="ARBA" id="ARBA00022771"/>
    </source>
</evidence>
<dbReference type="GeneID" id="30148138"/>
<evidence type="ECO:0000256" key="1">
    <source>
        <dbReference type="ARBA" id="ARBA00000900"/>
    </source>
</evidence>
<dbReference type="InterPro" id="IPR058051">
    <property type="entry name" value="Znf_RING_synoviolin"/>
</dbReference>
<evidence type="ECO:0000256" key="10">
    <source>
        <dbReference type="ARBA" id="ARBA00022786"/>
    </source>
</evidence>
<evidence type="ECO:0000256" key="4">
    <source>
        <dbReference type="ARBA" id="ARBA00010089"/>
    </source>
</evidence>
<evidence type="ECO:0000256" key="17">
    <source>
        <dbReference type="SAM" id="MobiDB-lite"/>
    </source>
</evidence>
<evidence type="ECO:0000256" key="16">
    <source>
        <dbReference type="SAM" id="Coils"/>
    </source>
</evidence>
<dbReference type="PANTHER" id="PTHR22763:SF184">
    <property type="entry name" value="E3 UBIQUITIN-PROTEIN LIGASE SYNOVIOLIN"/>
    <property type="match status" value="1"/>
</dbReference>
<evidence type="ECO:0000256" key="15">
    <source>
        <dbReference type="PROSITE-ProRule" id="PRU00175"/>
    </source>
</evidence>
<dbReference type="GO" id="GO:0005789">
    <property type="term" value="C:endoplasmic reticulum membrane"/>
    <property type="evidence" value="ECO:0007669"/>
    <property type="project" value="UniProtKB-SubCell"/>
</dbReference>
<evidence type="ECO:0000313" key="21">
    <source>
        <dbReference type="Proteomes" id="UP000094336"/>
    </source>
</evidence>
<dbReference type="Gene3D" id="3.30.40.10">
    <property type="entry name" value="Zinc/RING finger domain, C3HC4 (zinc finger)"/>
    <property type="match status" value="1"/>
</dbReference>
<feature type="domain" description="RING-type" evidence="19">
    <location>
        <begin position="301"/>
        <end position="349"/>
    </location>
</feature>
<keyword evidence="16" id="KW-0175">Coiled coil</keyword>
<proteinExistence type="inferred from homology"/>
<protein>
    <recommendedName>
        <fullName evidence="5">RING-type E3 ubiquitin transferase</fullName>
        <ecNumber evidence="5">2.3.2.27</ecNumber>
    </recommendedName>
</protein>
<dbReference type="CDD" id="cd16479">
    <property type="entry name" value="RING-H2_synoviolin"/>
    <property type="match status" value="1"/>
</dbReference>
<dbReference type="STRING" id="984486.A0A1E3QZW4"/>
<feature type="transmembrane region" description="Helical" evidence="18">
    <location>
        <begin position="50"/>
        <end position="69"/>
    </location>
</feature>
<dbReference type="GO" id="GO:0016567">
    <property type="term" value="P:protein ubiquitination"/>
    <property type="evidence" value="ECO:0007669"/>
    <property type="project" value="UniProtKB-UniPathway"/>
</dbReference>
<comment type="similarity">
    <text evidence="4">Belongs to the HRD1 family.</text>
</comment>
<keyword evidence="9 15" id="KW-0863">Zinc-finger</keyword>
<dbReference type="EMBL" id="KV454426">
    <property type="protein sequence ID" value="ODQ83125.1"/>
    <property type="molecule type" value="Genomic_DNA"/>
</dbReference>
<keyword evidence="8" id="KW-0479">Metal-binding</keyword>
<keyword evidence="11" id="KW-0256">Endoplasmic reticulum</keyword>
<evidence type="ECO:0000256" key="7">
    <source>
        <dbReference type="ARBA" id="ARBA00022692"/>
    </source>
</evidence>
<dbReference type="SMART" id="SM00184">
    <property type="entry name" value="RING"/>
    <property type="match status" value="1"/>
</dbReference>
<evidence type="ECO:0000256" key="14">
    <source>
        <dbReference type="ARBA" id="ARBA00023136"/>
    </source>
</evidence>
<feature type="transmembrane region" description="Helical" evidence="18">
    <location>
        <begin position="104"/>
        <end position="124"/>
    </location>
</feature>
<dbReference type="InterPro" id="IPR001841">
    <property type="entry name" value="Znf_RING"/>
</dbReference>
<feature type="transmembrane region" description="Helical" evidence="18">
    <location>
        <begin position="9"/>
        <end position="30"/>
    </location>
</feature>
<dbReference type="AlphaFoldDB" id="A0A1E3QZW4"/>
<dbReference type="GO" id="GO:0061630">
    <property type="term" value="F:ubiquitin protein ligase activity"/>
    <property type="evidence" value="ECO:0007669"/>
    <property type="project" value="UniProtKB-EC"/>
</dbReference>
<evidence type="ECO:0000256" key="5">
    <source>
        <dbReference type="ARBA" id="ARBA00012483"/>
    </source>
</evidence>
<dbReference type="Proteomes" id="UP000094336">
    <property type="component" value="Unassembled WGS sequence"/>
</dbReference>
<dbReference type="InterPro" id="IPR057992">
    <property type="entry name" value="TPR_SYVN1_N"/>
</dbReference>
<dbReference type="OrthoDB" id="7759664at2759"/>
<dbReference type="RefSeq" id="XP_018988453.1">
    <property type="nucleotide sequence ID" value="XM_019130285.1"/>
</dbReference>
<feature type="transmembrane region" description="Helical" evidence="18">
    <location>
        <begin position="225"/>
        <end position="246"/>
    </location>
</feature>
<accession>A0A1E3QZW4</accession>
<comment type="pathway">
    <text evidence="3">Protein modification; protein ubiquitination.</text>
</comment>
<evidence type="ECO:0000256" key="3">
    <source>
        <dbReference type="ARBA" id="ARBA00004906"/>
    </source>
</evidence>
<feature type="compositionally biased region" description="Basic and acidic residues" evidence="17">
    <location>
        <begin position="362"/>
        <end position="376"/>
    </location>
</feature>
<sequence length="539" mass="60381">MDILTNRHFFAYSGVSTALVVGKVLFTFSAHPTFFSACIALSEGLTPIVIGNWLLVCGLSLAIVTQKFFFGELRLLEREHVAERAWLTIISSLVALAMFRHEHMMLLCGLSLLHLFLVVFHWIVDDRIDFLFQRATALGDVLKTRVALAALVLMVSDWQISMFLLNYSFQHSPDICVVFGFQVFLLFLTMSELTLKSVCNLIEIVYLDKHPDEEVWELRSVYVKVIGIIHSFFKLVINALLCYIFYGPSRMPIHLGMDMFHSVKTFITQCKDFLAYLRTASELDGMLPDATMEQLADDNLCIICREDMTTEGIQRGTRNVPKVLPCGHIIHMGCLKGWMERSQVCPMCRQPVKRTGAPAVPQERDEPAAPEQRDEPGNAEEAVAPQHFETPPVLTPQILLGAGSSHETFNSDTNPHSITLPLQSAVIPRDWAIIPLTQTAPMTYNLHLTPTETAQLSIQRQSVAVEPASLIKIHGDFSSERESELTDASGTEIDLAPPTAQEQARQLSRDIDTMRSNLDGLMNQLSELNAKLELPRASD</sequence>
<organism evidence="20 21">
    <name type="scientific">Babjeviella inositovora NRRL Y-12698</name>
    <dbReference type="NCBI Taxonomy" id="984486"/>
    <lineage>
        <taxon>Eukaryota</taxon>
        <taxon>Fungi</taxon>
        <taxon>Dikarya</taxon>
        <taxon>Ascomycota</taxon>
        <taxon>Saccharomycotina</taxon>
        <taxon>Pichiomycetes</taxon>
        <taxon>Serinales incertae sedis</taxon>
        <taxon>Babjeviella</taxon>
    </lineage>
</organism>
<feature type="coiled-coil region" evidence="16">
    <location>
        <begin position="504"/>
        <end position="531"/>
    </location>
</feature>
<dbReference type="EC" id="2.3.2.27" evidence="5"/>
<keyword evidence="6" id="KW-0808">Transferase</keyword>
<evidence type="ECO:0000256" key="13">
    <source>
        <dbReference type="ARBA" id="ARBA00022989"/>
    </source>
</evidence>
<dbReference type="Pfam" id="PF25563">
    <property type="entry name" value="TPR_SYVN1_N"/>
    <property type="match status" value="1"/>
</dbReference>
<dbReference type="UniPathway" id="UPA00143"/>
<name>A0A1E3QZW4_9ASCO</name>
<evidence type="ECO:0000259" key="19">
    <source>
        <dbReference type="PROSITE" id="PS50089"/>
    </source>
</evidence>
<dbReference type="InterPro" id="IPR013083">
    <property type="entry name" value="Znf_RING/FYVE/PHD"/>
</dbReference>
<feature type="transmembrane region" description="Helical" evidence="18">
    <location>
        <begin position="81"/>
        <end position="98"/>
    </location>
</feature>
<evidence type="ECO:0000256" key="18">
    <source>
        <dbReference type="SAM" id="Phobius"/>
    </source>
</evidence>
<evidence type="ECO:0000256" key="2">
    <source>
        <dbReference type="ARBA" id="ARBA00004477"/>
    </source>
</evidence>
<comment type="catalytic activity">
    <reaction evidence="1">
        <text>S-ubiquitinyl-[E2 ubiquitin-conjugating enzyme]-L-cysteine + [acceptor protein]-L-lysine = [E2 ubiquitin-conjugating enzyme]-L-cysteine + N(6)-ubiquitinyl-[acceptor protein]-L-lysine.</text>
        <dbReference type="EC" id="2.3.2.27"/>
    </reaction>
</comment>
<keyword evidence="7 18" id="KW-0812">Transmembrane</keyword>
<reference evidence="21" key="1">
    <citation type="submission" date="2016-05" db="EMBL/GenBank/DDBJ databases">
        <title>Comparative genomics of biotechnologically important yeasts.</title>
        <authorList>
            <consortium name="DOE Joint Genome Institute"/>
            <person name="Riley R."/>
            <person name="Haridas S."/>
            <person name="Wolfe K.H."/>
            <person name="Lopes M.R."/>
            <person name="Hittinger C.T."/>
            <person name="Goker M."/>
            <person name="Salamov A."/>
            <person name="Wisecaver J."/>
            <person name="Long T.M."/>
            <person name="Aerts A.L."/>
            <person name="Barry K."/>
            <person name="Choi C."/>
            <person name="Clum A."/>
            <person name="Coughlan A.Y."/>
            <person name="Deshpande S."/>
            <person name="Douglass A.P."/>
            <person name="Hanson S.J."/>
            <person name="Klenk H.-P."/>
            <person name="Labutti K."/>
            <person name="Lapidus A."/>
            <person name="Lindquist E."/>
            <person name="Lipzen A."/>
            <person name="Meier-Kolthoff J.P."/>
            <person name="Ohm R.A."/>
            <person name="Otillar R.P."/>
            <person name="Pangilinan J."/>
            <person name="Peng Y."/>
            <person name="Rokas A."/>
            <person name="Rosa C.A."/>
            <person name="Scheuner C."/>
            <person name="Sibirny A.A."/>
            <person name="Slot J.C."/>
            <person name="Stielow J.B."/>
            <person name="Sun H."/>
            <person name="Kurtzman C.P."/>
            <person name="Blackwell M."/>
            <person name="Grigoriev I.V."/>
            <person name="Jeffries T.W."/>
        </authorList>
    </citation>
    <scope>NUCLEOTIDE SEQUENCE [LARGE SCALE GENOMIC DNA]</scope>
    <source>
        <strain evidence="21">NRRL Y-12698</strain>
    </source>
</reference>
<evidence type="ECO:0000256" key="11">
    <source>
        <dbReference type="ARBA" id="ARBA00022824"/>
    </source>
</evidence>
<dbReference type="Pfam" id="PF13639">
    <property type="entry name" value="zf-RING_2"/>
    <property type="match status" value="1"/>
</dbReference>
<evidence type="ECO:0000256" key="12">
    <source>
        <dbReference type="ARBA" id="ARBA00022833"/>
    </source>
</evidence>
<feature type="region of interest" description="Disordered" evidence="17">
    <location>
        <begin position="354"/>
        <end position="378"/>
    </location>
</feature>
<dbReference type="PROSITE" id="PS50089">
    <property type="entry name" value="ZF_RING_2"/>
    <property type="match status" value="1"/>
</dbReference>
<dbReference type="GO" id="GO:0008270">
    <property type="term" value="F:zinc ion binding"/>
    <property type="evidence" value="ECO:0007669"/>
    <property type="project" value="UniProtKB-KW"/>
</dbReference>
<gene>
    <name evidence="20" type="ORF">BABINDRAFT_164830</name>
</gene>
<dbReference type="SUPFAM" id="SSF57850">
    <property type="entry name" value="RING/U-box"/>
    <property type="match status" value="1"/>
</dbReference>
<dbReference type="GO" id="GO:0036503">
    <property type="term" value="P:ERAD pathway"/>
    <property type="evidence" value="ECO:0007669"/>
    <property type="project" value="TreeGrafter"/>
</dbReference>
<evidence type="ECO:0000256" key="8">
    <source>
        <dbReference type="ARBA" id="ARBA00022723"/>
    </source>
</evidence>
<keyword evidence="14 18" id="KW-0472">Membrane</keyword>
<keyword evidence="10" id="KW-0833">Ubl conjugation pathway</keyword>
<evidence type="ECO:0000313" key="20">
    <source>
        <dbReference type="EMBL" id="ODQ83125.1"/>
    </source>
</evidence>
<dbReference type="InterPro" id="IPR050731">
    <property type="entry name" value="HRD1_E3_ubiq-ligases"/>
</dbReference>
<keyword evidence="12" id="KW-0862">Zinc</keyword>
<keyword evidence="21" id="KW-1185">Reference proteome</keyword>